<reference evidence="9" key="1">
    <citation type="submission" date="2024-06" db="EMBL/GenBank/DDBJ databases">
        <title>The genome sequences of Kitasatospora sp. strain HUAS MG31.</title>
        <authorList>
            <person name="Mo P."/>
        </authorList>
    </citation>
    <scope>NUCLEOTIDE SEQUENCE</scope>
    <source>
        <strain evidence="9">HUAS MG31</strain>
    </source>
</reference>
<evidence type="ECO:0000256" key="4">
    <source>
        <dbReference type="ARBA" id="ARBA00022692"/>
    </source>
</evidence>
<dbReference type="SUPFAM" id="SSF103473">
    <property type="entry name" value="MFS general substrate transporter"/>
    <property type="match status" value="1"/>
</dbReference>
<feature type="transmembrane region" description="Helical" evidence="7">
    <location>
        <begin position="389"/>
        <end position="410"/>
    </location>
</feature>
<dbReference type="PANTHER" id="PTHR23517">
    <property type="entry name" value="RESISTANCE PROTEIN MDTM, PUTATIVE-RELATED-RELATED"/>
    <property type="match status" value="1"/>
</dbReference>
<feature type="transmembrane region" description="Helical" evidence="7">
    <location>
        <begin position="230"/>
        <end position="255"/>
    </location>
</feature>
<evidence type="ECO:0000313" key="9">
    <source>
        <dbReference type="EMBL" id="XCM78850.1"/>
    </source>
</evidence>
<feature type="transmembrane region" description="Helical" evidence="7">
    <location>
        <begin position="261"/>
        <end position="282"/>
    </location>
</feature>
<keyword evidence="6 7" id="KW-0472">Membrane</keyword>
<dbReference type="Pfam" id="PF07690">
    <property type="entry name" value="MFS_1"/>
    <property type="match status" value="1"/>
</dbReference>
<dbReference type="InterPro" id="IPR036259">
    <property type="entry name" value="MFS_trans_sf"/>
</dbReference>
<feature type="transmembrane region" description="Helical" evidence="7">
    <location>
        <begin position="63"/>
        <end position="81"/>
    </location>
</feature>
<dbReference type="Gene3D" id="1.20.1250.20">
    <property type="entry name" value="MFS general substrate transporter like domains"/>
    <property type="match status" value="1"/>
</dbReference>
<dbReference type="InterPro" id="IPR050171">
    <property type="entry name" value="MFS_Transporters"/>
</dbReference>
<proteinExistence type="predicted"/>
<evidence type="ECO:0000256" key="6">
    <source>
        <dbReference type="ARBA" id="ARBA00023136"/>
    </source>
</evidence>
<comment type="subcellular location">
    <subcellularLocation>
        <location evidence="1">Cell membrane</location>
        <topology evidence="1">Multi-pass membrane protein</topology>
    </subcellularLocation>
</comment>
<dbReference type="InterPro" id="IPR011701">
    <property type="entry name" value="MFS"/>
</dbReference>
<accession>A0AAU8JRB2</accession>
<dbReference type="PANTHER" id="PTHR23517:SF2">
    <property type="entry name" value="MULTIDRUG RESISTANCE PROTEIN MDTH"/>
    <property type="match status" value="1"/>
</dbReference>
<dbReference type="RefSeq" id="WP_354639063.1">
    <property type="nucleotide sequence ID" value="NZ_CP159872.1"/>
</dbReference>
<gene>
    <name evidence="9" type="ORF">ABWK59_07835</name>
</gene>
<keyword evidence="2" id="KW-0813">Transport</keyword>
<evidence type="ECO:0000256" key="5">
    <source>
        <dbReference type="ARBA" id="ARBA00022989"/>
    </source>
</evidence>
<protein>
    <submittedName>
        <fullName evidence="9">MFS transporter</fullName>
    </submittedName>
</protein>
<keyword evidence="3" id="KW-1003">Cell membrane</keyword>
<dbReference type="PROSITE" id="PS50850">
    <property type="entry name" value="MFS"/>
    <property type="match status" value="1"/>
</dbReference>
<dbReference type="GO" id="GO:0022857">
    <property type="term" value="F:transmembrane transporter activity"/>
    <property type="evidence" value="ECO:0007669"/>
    <property type="project" value="InterPro"/>
</dbReference>
<keyword evidence="4 7" id="KW-0812">Transmembrane</keyword>
<dbReference type="KEGG" id="kcm:ABWK59_07835"/>
<feature type="transmembrane region" description="Helical" evidence="7">
    <location>
        <begin position="180"/>
        <end position="203"/>
    </location>
</feature>
<name>A0AAU8JRB2_9ACTN</name>
<evidence type="ECO:0000256" key="7">
    <source>
        <dbReference type="SAM" id="Phobius"/>
    </source>
</evidence>
<feature type="transmembrane region" description="Helical" evidence="7">
    <location>
        <begin position="360"/>
        <end position="383"/>
    </location>
</feature>
<feature type="transmembrane region" description="Helical" evidence="7">
    <location>
        <begin position="26"/>
        <end position="51"/>
    </location>
</feature>
<feature type="transmembrane region" description="Helical" evidence="7">
    <location>
        <begin position="153"/>
        <end position="174"/>
    </location>
</feature>
<feature type="transmembrane region" description="Helical" evidence="7">
    <location>
        <begin position="322"/>
        <end position="348"/>
    </location>
</feature>
<organism evidence="9">
    <name type="scientific">Kitasatospora camelliae</name>
    <dbReference type="NCBI Taxonomy" id="3156397"/>
    <lineage>
        <taxon>Bacteria</taxon>
        <taxon>Bacillati</taxon>
        <taxon>Actinomycetota</taxon>
        <taxon>Actinomycetes</taxon>
        <taxon>Kitasatosporales</taxon>
        <taxon>Streptomycetaceae</taxon>
        <taxon>Kitasatospora</taxon>
    </lineage>
</organism>
<dbReference type="AlphaFoldDB" id="A0AAU8JRB2"/>
<evidence type="ECO:0000256" key="2">
    <source>
        <dbReference type="ARBA" id="ARBA00022448"/>
    </source>
</evidence>
<evidence type="ECO:0000259" key="8">
    <source>
        <dbReference type="PROSITE" id="PS50850"/>
    </source>
</evidence>
<evidence type="ECO:0000256" key="3">
    <source>
        <dbReference type="ARBA" id="ARBA00022475"/>
    </source>
</evidence>
<sequence length="422" mass="42654">MTPTTTVEPSVLPERRRSRLLHHDPVVRRLAVITLVNTMGSGLSMTLGVLYFTRVLGFGVTEVGVALTVAGLCGVLAGIPAGRASDRFGAKPVLVALTAVEALGTLGYVLVDGFAAFAALACVVAAADRGAGAVRGALYADILPADERVAGRAYLRSVTNVGISVGTVLAALALHVDTRAAYSAALLADAASFLLVAACYALLVPATPRHAAAAGPAGTGRNPALRDLPFLVVTGLNGLLCLQFAMIEVGVPLWIVRETDAPRVMVAGSLLVNTALVIALQVRATRGTEQPGAAARVFARGGLLLTGSCLVLGLAADVPPVVAALMLMAGIGLQALGEVFSQAGGWALSYSLAGDRAHGAYQGVFNSGAAAALMIGPALVTTLLLGHGLFGWAVFGALFAAAGLAMGPAVRWAEERAGGPAA</sequence>
<feature type="transmembrane region" description="Helical" evidence="7">
    <location>
        <begin position="294"/>
        <end position="316"/>
    </location>
</feature>
<dbReference type="EMBL" id="CP159872">
    <property type="protein sequence ID" value="XCM78850.1"/>
    <property type="molecule type" value="Genomic_DNA"/>
</dbReference>
<feature type="domain" description="Major facilitator superfamily (MFS) profile" evidence="8">
    <location>
        <begin position="1"/>
        <end position="208"/>
    </location>
</feature>
<dbReference type="InterPro" id="IPR020846">
    <property type="entry name" value="MFS_dom"/>
</dbReference>
<dbReference type="GO" id="GO:0005886">
    <property type="term" value="C:plasma membrane"/>
    <property type="evidence" value="ECO:0007669"/>
    <property type="project" value="UniProtKB-SubCell"/>
</dbReference>
<keyword evidence="5 7" id="KW-1133">Transmembrane helix</keyword>
<evidence type="ECO:0000256" key="1">
    <source>
        <dbReference type="ARBA" id="ARBA00004651"/>
    </source>
</evidence>